<organism evidence="2 3">
    <name type="scientific">Cellvibrio polysaccharolyticus</name>
    <dbReference type="NCBI Taxonomy" id="2082724"/>
    <lineage>
        <taxon>Bacteria</taxon>
        <taxon>Pseudomonadati</taxon>
        <taxon>Pseudomonadota</taxon>
        <taxon>Gammaproteobacteria</taxon>
        <taxon>Cellvibrionales</taxon>
        <taxon>Cellvibrionaceae</taxon>
        <taxon>Cellvibrio</taxon>
    </lineage>
</organism>
<dbReference type="PANTHER" id="PTHR43792">
    <property type="entry name" value="GNAT FAMILY, PUTATIVE (AFU_ORTHOLOGUE AFUA_3G00765)-RELATED-RELATED"/>
    <property type="match status" value="1"/>
</dbReference>
<evidence type="ECO:0000313" key="2">
    <source>
        <dbReference type="EMBL" id="MBE8715947.1"/>
    </source>
</evidence>
<sequence length="183" mass="20521">MCTTLKIMNIEIRKFKNCDVASFHQAVLEAAKHASGWLPWCNERYSLSEAEQWVRSSIEEWEVGNEYRFVIVESDSQEVVGSIAINNIIKAHKIGNLGYWVRGSCLNKGVCSSAAKLVIEYAFKNLNFSRIEIVVLESNVASIRVAEKIGATYEGTLKNKISLNGISLPARCYSVIPQEKKAF</sequence>
<dbReference type="InterPro" id="IPR016181">
    <property type="entry name" value="Acyl_CoA_acyltransferase"/>
</dbReference>
<dbReference type="InterPro" id="IPR051531">
    <property type="entry name" value="N-acetyltransferase"/>
</dbReference>
<gene>
    <name evidence="2" type="ORF">C4F51_01935</name>
</gene>
<keyword evidence="3" id="KW-1185">Reference proteome</keyword>
<dbReference type="EMBL" id="PRDL01000001">
    <property type="protein sequence ID" value="MBE8715947.1"/>
    <property type="molecule type" value="Genomic_DNA"/>
</dbReference>
<reference evidence="2" key="1">
    <citation type="submission" date="2018-07" db="EMBL/GenBank/DDBJ databases">
        <title>Genome assembly of strain Ka43.</title>
        <authorList>
            <person name="Kukolya J."/>
            <person name="Nagy I."/>
            <person name="Horvath B."/>
            <person name="Toth A."/>
        </authorList>
    </citation>
    <scope>NUCLEOTIDE SEQUENCE</scope>
    <source>
        <strain evidence="2">KB43</strain>
    </source>
</reference>
<protein>
    <submittedName>
        <fullName evidence="2">N-acetyltransferase</fullName>
    </submittedName>
</protein>
<dbReference type="Gene3D" id="3.40.630.30">
    <property type="match status" value="1"/>
</dbReference>
<feature type="domain" description="N-acetyltransferase" evidence="1">
    <location>
        <begin position="10"/>
        <end position="169"/>
    </location>
</feature>
<dbReference type="InterPro" id="IPR000182">
    <property type="entry name" value="GNAT_dom"/>
</dbReference>
<dbReference type="GO" id="GO:0016747">
    <property type="term" value="F:acyltransferase activity, transferring groups other than amino-acyl groups"/>
    <property type="evidence" value="ECO:0007669"/>
    <property type="project" value="InterPro"/>
</dbReference>
<evidence type="ECO:0000259" key="1">
    <source>
        <dbReference type="PROSITE" id="PS51186"/>
    </source>
</evidence>
<dbReference type="SUPFAM" id="SSF55729">
    <property type="entry name" value="Acyl-CoA N-acyltransferases (Nat)"/>
    <property type="match status" value="1"/>
</dbReference>
<dbReference type="Pfam" id="PF13302">
    <property type="entry name" value="Acetyltransf_3"/>
    <property type="match status" value="1"/>
</dbReference>
<dbReference type="PROSITE" id="PS51186">
    <property type="entry name" value="GNAT"/>
    <property type="match status" value="1"/>
</dbReference>
<evidence type="ECO:0000313" key="3">
    <source>
        <dbReference type="Proteomes" id="UP000652567"/>
    </source>
</evidence>
<dbReference type="Proteomes" id="UP000652567">
    <property type="component" value="Unassembled WGS sequence"/>
</dbReference>
<dbReference type="AlphaFoldDB" id="A0A928YSN8"/>
<comment type="caution">
    <text evidence="2">The sequence shown here is derived from an EMBL/GenBank/DDBJ whole genome shotgun (WGS) entry which is preliminary data.</text>
</comment>
<proteinExistence type="predicted"/>
<name>A0A928YSN8_9GAMM</name>
<accession>A0A928YSN8</accession>